<evidence type="ECO:0000256" key="1">
    <source>
        <dbReference type="SAM" id="MobiDB-lite"/>
    </source>
</evidence>
<keyword evidence="3" id="KW-1185">Reference proteome</keyword>
<comment type="caution">
    <text evidence="2">The sequence shown here is derived from an EMBL/GenBank/DDBJ whole genome shotgun (WGS) entry which is preliminary data.</text>
</comment>
<dbReference type="EMBL" id="JASBNA010000012">
    <property type="protein sequence ID" value="KAK7687825.1"/>
    <property type="molecule type" value="Genomic_DNA"/>
</dbReference>
<protein>
    <submittedName>
        <fullName evidence="2">Uncharacterized protein</fullName>
    </submittedName>
</protein>
<feature type="region of interest" description="Disordered" evidence="1">
    <location>
        <begin position="68"/>
        <end position="95"/>
    </location>
</feature>
<feature type="compositionally biased region" description="Basic and acidic residues" evidence="1">
    <location>
        <begin position="159"/>
        <end position="169"/>
    </location>
</feature>
<dbReference type="AlphaFoldDB" id="A0AAW0G2V7"/>
<evidence type="ECO:0000313" key="3">
    <source>
        <dbReference type="Proteomes" id="UP001385951"/>
    </source>
</evidence>
<feature type="region of interest" description="Disordered" evidence="1">
    <location>
        <begin position="25"/>
        <end position="50"/>
    </location>
</feature>
<proteinExistence type="predicted"/>
<accession>A0AAW0G2V7</accession>
<feature type="compositionally biased region" description="Acidic residues" evidence="1">
    <location>
        <begin position="69"/>
        <end position="80"/>
    </location>
</feature>
<organism evidence="2 3">
    <name type="scientific">Cerrena zonata</name>
    <dbReference type="NCBI Taxonomy" id="2478898"/>
    <lineage>
        <taxon>Eukaryota</taxon>
        <taxon>Fungi</taxon>
        <taxon>Dikarya</taxon>
        <taxon>Basidiomycota</taxon>
        <taxon>Agaricomycotina</taxon>
        <taxon>Agaricomycetes</taxon>
        <taxon>Polyporales</taxon>
        <taxon>Cerrenaceae</taxon>
        <taxon>Cerrena</taxon>
    </lineage>
</organism>
<dbReference type="Proteomes" id="UP001385951">
    <property type="component" value="Unassembled WGS sequence"/>
</dbReference>
<name>A0AAW0G2V7_9APHY</name>
<reference evidence="2 3" key="1">
    <citation type="submission" date="2022-09" db="EMBL/GenBank/DDBJ databases">
        <authorList>
            <person name="Palmer J.M."/>
        </authorList>
    </citation>
    <scope>NUCLEOTIDE SEQUENCE [LARGE SCALE GENOMIC DNA]</scope>
    <source>
        <strain evidence="2 3">DSM 7382</strain>
    </source>
</reference>
<sequence length="308" mass="33878">MHTRTPSVDLASLSELFSRLASGGKSVKPGLTISPPLPKSRTSSIGSLPDLCASPTSTCSNVSLRTISDESDASSSEDDVSSYVPPSPLTTRGRTAERVFNRGKSKVVTTPNEDKDFTFKLMLHDIYGTTNFVDMVQGVIQESKKTYRPLPENMKPKPRREFLKRRDLERDADDEESPERVVEVPQTPTKPRYPEDLGLGTPVRSERAAKKRCVGRTRSGREPQPMEIGCVYELDSADEKDPAYLGDVSVTISPLKLRPTRKLRESATQPPKAVITSIDPLSTIDVFATTPTSLPFIREGGLEVGEDN</sequence>
<evidence type="ECO:0000313" key="2">
    <source>
        <dbReference type="EMBL" id="KAK7687825.1"/>
    </source>
</evidence>
<feature type="region of interest" description="Disordered" evidence="1">
    <location>
        <begin position="149"/>
        <end position="220"/>
    </location>
</feature>
<gene>
    <name evidence="2" type="ORF">QCA50_009044</name>
</gene>